<dbReference type="EMBL" id="CP012160">
    <property type="protein sequence ID" value="AKS46674.1"/>
    <property type="molecule type" value="Genomic_DNA"/>
</dbReference>
<dbReference type="KEGG" id="otm:OSB_21350"/>
<dbReference type="SUPFAM" id="SSF75011">
    <property type="entry name" value="3-carboxy-cis,cis-mucoante lactonizing enzyme"/>
    <property type="match status" value="1"/>
</dbReference>
<dbReference type="InterPro" id="IPR006311">
    <property type="entry name" value="TAT_signal"/>
</dbReference>
<dbReference type="STRING" id="1458307.OSB_21350"/>
<dbReference type="PIRSF" id="PIRSF028101">
    <property type="entry name" value="UCP028101"/>
    <property type="match status" value="1"/>
</dbReference>
<reference evidence="1 2" key="1">
    <citation type="journal article" date="2015" name="Genome Announc.">
        <title>Closed Genome Sequence of Octadecabacter temperatus SB1, the First Mesophilic Species of the Genus Octadecabacter.</title>
        <authorList>
            <person name="Voget S."/>
            <person name="Billerbeck S."/>
            <person name="Simon M."/>
            <person name="Daniel R."/>
        </authorList>
    </citation>
    <scope>NUCLEOTIDE SEQUENCE [LARGE SCALE GENOMIC DNA]</scope>
    <source>
        <strain evidence="1 2">SB1</strain>
    </source>
</reference>
<organism evidence="1 2">
    <name type="scientific">Octadecabacter temperatus</name>
    <dbReference type="NCBI Taxonomy" id="1458307"/>
    <lineage>
        <taxon>Bacteria</taxon>
        <taxon>Pseudomonadati</taxon>
        <taxon>Pseudomonadota</taxon>
        <taxon>Alphaproteobacteria</taxon>
        <taxon>Rhodobacterales</taxon>
        <taxon>Roseobacteraceae</taxon>
        <taxon>Octadecabacter</taxon>
    </lineage>
</organism>
<dbReference type="OrthoDB" id="5624218at2"/>
<dbReference type="AlphaFoldDB" id="A0A0K0Y6T2"/>
<dbReference type="PATRIC" id="fig|1458307.3.peg.2150"/>
<accession>A0A0K0Y6T2</accession>
<protein>
    <submittedName>
        <fullName evidence="1">Uncharacterized protein</fullName>
    </submittedName>
</protein>
<evidence type="ECO:0000313" key="2">
    <source>
        <dbReference type="Proteomes" id="UP000067444"/>
    </source>
</evidence>
<name>A0A0K0Y6T2_9RHOB</name>
<evidence type="ECO:0000313" key="1">
    <source>
        <dbReference type="EMBL" id="AKS46674.1"/>
    </source>
</evidence>
<dbReference type="InterPro" id="IPR015943">
    <property type="entry name" value="WD40/YVTN_repeat-like_dom_sf"/>
</dbReference>
<dbReference type="Gene3D" id="2.130.10.10">
    <property type="entry name" value="YVTN repeat-like/Quinoprotein amine dehydrogenase"/>
    <property type="match status" value="1"/>
</dbReference>
<dbReference type="Pfam" id="PF07433">
    <property type="entry name" value="DUF1513"/>
    <property type="match status" value="1"/>
</dbReference>
<dbReference type="Proteomes" id="UP000067444">
    <property type="component" value="Chromosome"/>
</dbReference>
<dbReference type="RefSeq" id="WP_049834960.1">
    <property type="nucleotide sequence ID" value="NZ_CP012160.1"/>
</dbReference>
<keyword evidence="2" id="KW-1185">Reference proteome</keyword>
<dbReference type="InterPro" id="IPR008311">
    <property type="entry name" value="UCP028101"/>
</dbReference>
<gene>
    <name evidence="1" type="ORF">OSB_21350</name>
</gene>
<sequence length="353" mass="37274">MATRRGFLAGLIASGIAPAATWADAGNPSFLSAARTPDGAYVLVGLDGQGAERFRIPLPTRGHAAAAHPTRPHAVAFARRPGTYAVVLDCQSGDVIARLNSPSGRHFYGHGTFDATGDLLFTTENDYELGQGRIGVWDARHGYVRVTEMPSNGVGPHDLRLMPDGTLVVANGGIDTHPASGREKLNIPTMRPNLSYLEFDGRLIEQIEPDDHLASIRHLSVRADGLVAVGMQWQGDMATSPPLVATHSRNGPMQYMGDGVEVEGYVGSVAFSGDGSRVAITSPRAGEAQIFEAASGAILERMSNRDVCGVSALGRDMVLTNGAGQVYQLAGDASLLSSHDLSWDNHLVAVGNV</sequence>
<proteinExistence type="predicted"/>
<dbReference type="PROSITE" id="PS51318">
    <property type="entry name" value="TAT"/>
    <property type="match status" value="1"/>
</dbReference>